<evidence type="ECO:0000313" key="1">
    <source>
        <dbReference type="EMBL" id="KAJ8895868.1"/>
    </source>
</evidence>
<dbReference type="Proteomes" id="UP001159363">
    <property type="component" value="Chromosome 1"/>
</dbReference>
<protein>
    <recommendedName>
        <fullName evidence="3">HAT C-terminal dimerisation domain-containing protein</fullName>
    </recommendedName>
</protein>
<comment type="caution">
    <text evidence="1">The sequence shown here is derived from an EMBL/GenBank/DDBJ whole genome shotgun (WGS) entry which is preliminary data.</text>
</comment>
<evidence type="ECO:0008006" key="3">
    <source>
        <dbReference type="Google" id="ProtNLM"/>
    </source>
</evidence>
<evidence type="ECO:0000313" key="2">
    <source>
        <dbReference type="Proteomes" id="UP001159363"/>
    </source>
</evidence>
<proteinExistence type="predicted"/>
<gene>
    <name evidence="1" type="ORF">PR048_001208</name>
</gene>
<sequence length="121" mass="13463">MQARLLENNPLVMYEPCMAHSLNLVGLHPSLVLAETSMFCVLEAVKVLTKNIHGVIQALNELKEALYQPETKLEAGSNGDLMEAFLNVCVALRIYITLPTSTGCERSFSKLKLIKNFILRS</sequence>
<name>A0ABQ9IJ49_9NEOP</name>
<keyword evidence="2" id="KW-1185">Reference proteome</keyword>
<reference evidence="1 2" key="1">
    <citation type="submission" date="2023-02" db="EMBL/GenBank/DDBJ databases">
        <title>LHISI_Scaffold_Assembly.</title>
        <authorList>
            <person name="Stuart O.P."/>
            <person name="Cleave R."/>
            <person name="Magrath M.J.L."/>
            <person name="Mikheyev A.S."/>
        </authorList>
    </citation>
    <scope>NUCLEOTIDE SEQUENCE [LARGE SCALE GENOMIC DNA]</scope>
    <source>
        <strain evidence="1">Daus_M_001</strain>
        <tissue evidence="1">Leg muscle</tissue>
    </source>
</reference>
<accession>A0ABQ9IJ49</accession>
<dbReference type="EMBL" id="JARBHB010000001">
    <property type="protein sequence ID" value="KAJ8895868.1"/>
    <property type="molecule type" value="Genomic_DNA"/>
</dbReference>
<organism evidence="1 2">
    <name type="scientific">Dryococelus australis</name>
    <dbReference type="NCBI Taxonomy" id="614101"/>
    <lineage>
        <taxon>Eukaryota</taxon>
        <taxon>Metazoa</taxon>
        <taxon>Ecdysozoa</taxon>
        <taxon>Arthropoda</taxon>
        <taxon>Hexapoda</taxon>
        <taxon>Insecta</taxon>
        <taxon>Pterygota</taxon>
        <taxon>Neoptera</taxon>
        <taxon>Polyneoptera</taxon>
        <taxon>Phasmatodea</taxon>
        <taxon>Verophasmatodea</taxon>
        <taxon>Anareolatae</taxon>
        <taxon>Phasmatidae</taxon>
        <taxon>Eurycanthinae</taxon>
        <taxon>Dryococelus</taxon>
    </lineage>
</organism>